<dbReference type="Pfam" id="PF00046">
    <property type="entry name" value="Homeodomain"/>
    <property type="match status" value="1"/>
</dbReference>
<keyword evidence="9" id="KW-1185">Reference proteome</keyword>
<feature type="DNA-binding region" description="Homeobox" evidence="4">
    <location>
        <begin position="211"/>
        <end position="270"/>
    </location>
</feature>
<dbReference type="Proteomes" id="UP000218811">
    <property type="component" value="Unassembled WGS sequence"/>
</dbReference>
<dbReference type="InterPro" id="IPR001356">
    <property type="entry name" value="HD"/>
</dbReference>
<dbReference type="AlphaFoldDB" id="A0A2H3JNJ9"/>
<dbReference type="Gene3D" id="1.10.10.60">
    <property type="entry name" value="Homeodomain-like"/>
    <property type="match status" value="1"/>
</dbReference>
<dbReference type="InterPro" id="IPR050460">
    <property type="entry name" value="Distal-less_Homeobox_TF"/>
</dbReference>
<keyword evidence="3 4" id="KW-0539">Nucleus</keyword>
<evidence type="ECO:0000313" key="8">
    <source>
        <dbReference type="EMBL" id="PCH43762.1"/>
    </source>
</evidence>
<dbReference type="GO" id="GO:0005634">
    <property type="term" value="C:nucleus"/>
    <property type="evidence" value="ECO:0007669"/>
    <property type="project" value="UniProtKB-SubCell"/>
</dbReference>
<accession>A0A2H3JNJ9</accession>
<dbReference type="OrthoDB" id="6159439at2759"/>
<name>A0A2H3JNJ9_WOLCO</name>
<feature type="region of interest" description="Disordered" evidence="6">
    <location>
        <begin position="262"/>
        <end position="348"/>
    </location>
</feature>
<evidence type="ECO:0000313" key="9">
    <source>
        <dbReference type="Proteomes" id="UP000218811"/>
    </source>
</evidence>
<feature type="domain" description="Homeobox" evidence="7">
    <location>
        <begin position="209"/>
        <end position="269"/>
    </location>
</feature>
<dbReference type="EMBL" id="KB468146">
    <property type="protein sequence ID" value="PCH43762.1"/>
    <property type="molecule type" value="Genomic_DNA"/>
</dbReference>
<feature type="compositionally biased region" description="Polar residues" evidence="6">
    <location>
        <begin position="262"/>
        <end position="274"/>
    </location>
</feature>
<evidence type="ECO:0000256" key="2">
    <source>
        <dbReference type="ARBA" id="ARBA00023155"/>
    </source>
</evidence>
<evidence type="ECO:0000256" key="6">
    <source>
        <dbReference type="SAM" id="MobiDB-lite"/>
    </source>
</evidence>
<dbReference type="SMART" id="SM00389">
    <property type="entry name" value="HOX"/>
    <property type="match status" value="1"/>
</dbReference>
<organism evidence="8 9">
    <name type="scientific">Wolfiporia cocos (strain MD-104)</name>
    <name type="common">Brown rot fungus</name>
    <dbReference type="NCBI Taxonomy" id="742152"/>
    <lineage>
        <taxon>Eukaryota</taxon>
        <taxon>Fungi</taxon>
        <taxon>Dikarya</taxon>
        <taxon>Basidiomycota</taxon>
        <taxon>Agaricomycotina</taxon>
        <taxon>Agaricomycetes</taxon>
        <taxon>Polyporales</taxon>
        <taxon>Phaeolaceae</taxon>
        <taxon>Wolfiporia</taxon>
    </lineage>
</organism>
<gene>
    <name evidence="8" type="ORF">WOLCODRAFT_153822</name>
</gene>
<evidence type="ECO:0000259" key="7">
    <source>
        <dbReference type="PROSITE" id="PS50071"/>
    </source>
</evidence>
<proteinExistence type="predicted"/>
<evidence type="ECO:0000256" key="4">
    <source>
        <dbReference type="PROSITE-ProRule" id="PRU00108"/>
    </source>
</evidence>
<dbReference type="InterPro" id="IPR009057">
    <property type="entry name" value="Homeodomain-like_sf"/>
</dbReference>
<dbReference type="PROSITE" id="PS00027">
    <property type="entry name" value="HOMEOBOX_1"/>
    <property type="match status" value="1"/>
</dbReference>
<dbReference type="OMA" id="MEFANMA"/>
<keyword evidence="2 4" id="KW-0371">Homeobox</keyword>
<dbReference type="GO" id="GO:0000978">
    <property type="term" value="F:RNA polymerase II cis-regulatory region sequence-specific DNA binding"/>
    <property type="evidence" value="ECO:0007669"/>
    <property type="project" value="TreeGrafter"/>
</dbReference>
<feature type="region of interest" description="Disordered" evidence="6">
    <location>
        <begin position="1"/>
        <end position="30"/>
    </location>
</feature>
<evidence type="ECO:0000256" key="5">
    <source>
        <dbReference type="RuleBase" id="RU000682"/>
    </source>
</evidence>
<evidence type="ECO:0000256" key="1">
    <source>
        <dbReference type="ARBA" id="ARBA00023125"/>
    </source>
</evidence>
<dbReference type="SUPFAM" id="SSF46689">
    <property type="entry name" value="Homeodomain-like"/>
    <property type="match status" value="1"/>
</dbReference>
<dbReference type="STRING" id="742152.A0A2H3JNJ9"/>
<keyword evidence="1 4" id="KW-0238">DNA-binding</keyword>
<reference evidence="8 9" key="1">
    <citation type="journal article" date="2012" name="Science">
        <title>The Paleozoic origin of enzymatic lignin decomposition reconstructed from 31 fungal genomes.</title>
        <authorList>
            <person name="Floudas D."/>
            <person name="Binder M."/>
            <person name="Riley R."/>
            <person name="Barry K."/>
            <person name="Blanchette R.A."/>
            <person name="Henrissat B."/>
            <person name="Martinez A.T."/>
            <person name="Otillar R."/>
            <person name="Spatafora J.W."/>
            <person name="Yadav J.S."/>
            <person name="Aerts A."/>
            <person name="Benoit I."/>
            <person name="Boyd A."/>
            <person name="Carlson A."/>
            <person name="Copeland A."/>
            <person name="Coutinho P.M."/>
            <person name="de Vries R.P."/>
            <person name="Ferreira P."/>
            <person name="Findley K."/>
            <person name="Foster B."/>
            <person name="Gaskell J."/>
            <person name="Glotzer D."/>
            <person name="Gorecki P."/>
            <person name="Heitman J."/>
            <person name="Hesse C."/>
            <person name="Hori C."/>
            <person name="Igarashi K."/>
            <person name="Jurgens J.A."/>
            <person name="Kallen N."/>
            <person name="Kersten P."/>
            <person name="Kohler A."/>
            <person name="Kuees U."/>
            <person name="Kumar T.K.A."/>
            <person name="Kuo A."/>
            <person name="LaButti K."/>
            <person name="Larrondo L.F."/>
            <person name="Lindquist E."/>
            <person name="Ling A."/>
            <person name="Lombard V."/>
            <person name="Lucas S."/>
            <person name="Lundell T."/>
            <person name="Martin R."/>
            <person name="McLaughlin D.J."/>
            <person name="Morgenstern I."/>
            <person name="Morin E."/>
            <person name="Murat C."/>
            <person name="Nagy L.G."/>
            <person name="Nolan M."/>
            <person name="Ohm R.A."/>
            <person name="Patyshakuliyeva A."/>
            <person name="Rokas A."/>
            <person name="Ruiz-Duenas F.J."/>
            <person name="Sabat G."/>
            <person name="Salamov A."/>
            <person name="Samejima M."/>
            <person name="Schmutz J."/>
            <person name="Slot J.C."/>
            <person name="St John F."/>
            <person name="Stenlid J."/>
            <person name="Sun H."/>
            <person name="Sun S."/>
            <person name="Syed K."/>
            <person name="Tsang A."/>
            <person name="Wiebenga A."/>
            <person name="Young D."/>
            <person name="Pisabarro A."/>
            <person name="Eastwood D.C."/>
            <person name="Martin F."/>
            <person name="Cullen D."/>
            <person name="Grigoriev I.V."/>
            <person name="Hibbett D.S."/>
        </authorList>
    </citation>
    <scope>NUCLEOTIDE SEQUENCE [LARGE SCALE GENOMIC DNA]</scope>
    <source>
        <strain evidence="8 9">MD-104</strain>
    </source>
</reference>
<feature type="compositionally biased region" description="Polar residues" evidence="6">
    <location>
        <begin position="191"/>
        <end position="200"/>
    </location>
</feature>
<feature type="compositionally biased region" description="Low complexity" evidence="6">
    <location>
        <begin position="275"/>
        <end position="291"/>
    </location>
</feature>
<dbReference type="GO" id="GO:0000981">
    <property type="term" value="F:DNA-binding transcription factor activity, RNA polymerase II-specific"/>
    <property type="evidence" value="ECO:0007669"/>
    <property type="project" value="InterPro"/>
</dbReference>
<dbReference type="PROSITE" id="PS50071">
    <property type="entry name" value="HOMEOBOX_2"/>
    <property type="match status" value="1"/>
</dbReference>
<feature type="region of interest" description="Disordered" evidence="6">
    <location>
        <begin position="183"/>
        <end position="218"/>
    </location>
</feature>
<comment type="subcellular location">
    <subcellularLocation>
        <location evidence="4 5">Nucleus</location>
    </subcellularLocation>
</comment>
<dbReference type="InterPro" id="IPR017970">
    <property type="entry name" value="Homeobox_CS"/>
</dbReference>
<dbReference type="CDD" id="cd00086">
    <property type="entry name" value="homeodomain"/>
    <property type="match status" value="1"/>
</dbReference>
<evidence type="ECO:0000256" key="3">
    <source>
        <dbReference type="ARBA" id="ARBA00023242"/>
    </source>
</evidence>
<sequence>MSNPHDHFTPGCFMRAPRRSPAGGGNSNDAIRGRGGGLFNFGQGPCLFNTLDIQDPSHSIAYNESGWPANQTSGQHQYPAHAQTQYGAYPSRTDHRDRTLPPPNAGAPNASLMGGAGIRPPNGGYPSAYGSYPDAQMNPGYYPAPDPTALPPPIPQMGFNGTADMPPRRTPFTERILPSRFLHSHQPYPRNPSNVAQSAYATEPAAAEPTIKKKRKRADAEQLKVLNETYARTAFPSTEERAELAKRLNMSARSVQIWFQNKRQAMRQSSRQASANAPPTTNEPYPTTPNAGALPSTGMYGAPGSSTVGQPYGVPQPHPTAHVGPSPSPPGRHHASNEDPRRAQGRYQ</sequence>
<dbReference type="PANTHER" id="PTHR24327">
    <property type="entry name" value="HOMEOBOX PROTEIN"/>
    <property type="match status" value="1"/>
</dbReference>
<dbReference type="PANTHER" id="PTHR24327:SF41">
    <property type="entry name" value="BRAIN-SPECIFIC HOMEOBOX PROTEIN"/>
    <property type="match status" value="1"/>
</dbReference>
<protein>
    <submittedName>
        <fullName evidence="8">Homeobox-domain-containing protein</fullName>
    </submittedName>
</protein>